<evidence type="ECO:0000259" key="2">
    <source>
        <dbReference type="SMART" id="SM00355"/>
    </source>
</evidence>
<dbReference type="GeneID" id="85319621"/>
<feature type="region of interest" description="Disordered" evidence="1">
    <location>
        <begin position="639"/>
        <end position="662"/>
    </location>
</feature>
<dbReference type="InterPro" id="IPR019622">
    <property type="entry name" value="Rrn9_dom"/>
</dbReference>
<dbReference type="EMBL" id="JAUIRO010000001">
    <property type="protein sequence ID" value="KAK0734796.1"/>
    <property type="molecule type" value="Genomic_DNA"/>
</dbReference>
<dbReference type="Pfam" id="PF10680">
    <property type="entry name" value="RRN9"/>
    <property type="match status" value="1"/>
</dbReference>
<evidence type="ECO:0000313" key="3">
    <source>
        <dbReference type="EMBL" id="KAK0734796.1"/>
    </source>
</evidence>
<gene>
    <name evidence="3" type="ORF">B0T26DRAFT_631486</name>
</gene>
<accession>A0AA40EER4</accession>
<dbReference type="Gene3D" id="3.30.160.60">
    <property type="entry name" value="Classic Zinc Finger"/>
    <property type="match status" value="1"/>
</dbReference>
<feature type="compositionally biased region" description="Acidic residues" evidence="1">
    <location>
        <begin position="1"/>
        <end position="10"/>
    </location>
</feature>
<feature type="domain" description="C2H2-type" evidence="2">
    <location>
        <begin position="575"/>
        <end position="603"/>
    </location>
</feature>
<dbReference type="InterPro" id="IPR013087">
    <property type="entry name" value="Znf_C2H2_type"/>
</dbReference>
<feature type="region of interest" description="Disordered" evidence="1">
    <location>
        <begin position="154"/>
        <end position="235"/>
    </location>
</feature>
<feature type="compositionally biased region" description="Basic and acidic residues" evidence="1">
    <location>
        <begin position="11"/>
        <end position="26"/>
    </location>
</feature>
<feature type="compositionally biased region" description="Basic and acidic residues" evidence="1">
    <location>
        <begin position="649"/>
        <end position="662"/>
    </location>
</feature>
<feature type="compositionally biased region" description="Acidic residues" evidence="1">
    <location>
        <begin position="166"/>
        <end position="211"/>
    </location>
</feature>
<name>A0AA40EER4_9PEZI</name>
<evidence type="ECO:0000256" key="1">
    <source>
        <dbReference type="SAM" id="MobiDB-lite"/>
    </source>
</evidence>
<feature type="region of interest" description="Disordered" evidence="1">
    <location>
        <begin position="454"/>
        <end position="509"/>
    </location>
</feature>
<proteinExistence type="predicted"/>
<sequence>MADDDWDLDTDEIRSLDSEELHERRPNRWTGAPSTWASWTRQDRKTHAALETATAQDLAVHLYNAAALKRGRRGQQDEDEDRRRGKWVGERWTAWPLPADEVPSDELLPRTLDKHQRATFRCPSPGFPGSHLEEEVSATMLRFAKERFLRRGLRSQEAPAVGSVETSDEGEAKDEDEGEAKDEDEGEAKDEDEDEDEEAEDEEGEDEDQEEVESRPPSRAPAYTVVPSADDAQSYALLRPASRRILAKLDETLTILHNARASRPRSGDEDGTETDASPIKRGKRSTRHATPKRKTGPAPIQQPPKGRVGRPRKAVIPLEGETEQDMLVRVARERKQRLPDFYHEKKEAEREAALRASTEQSRSASPDSRASSRSGVASRGSASRASSVLSDQSIVEGRVRKCLPRDWHHVMGAAAMAGFSPAVITRATQRCATLFGQGMTMHTLLEQPAGAHGMLSATYSPGPIDIPPSDDSEEELEQSRIDQPRAVSRQSMRPSLPEAEAAARPSTPGPAGSLLCPWAGCPGAVQGYSRLSNLNRHVREIHGGKAPADVEVSEAAADVEVSDQSARTHESANMYLCPWPDCPRGVKGFSRKDNLSRHLQEKHGGGPVADADVDSEDEVDGAVHVDGFLHQIKTRSGWRGKTFRASPRRRSEDGLSMKDESG</sequence>
<organism evidence="3 4">
    <name type="scientific">Lasiosphaeria miniovina</name>
    <dbReference type="NCBI Taxonomy" id="1954250"/>
    <lineage>
        <taxon>Eukaryota</taxon>
        <taxon>Fungi</taxon>
        <taxon>Dikarya</taxon>
        <taxon>Ascomycota</taxon>
        <taxon>Pezizomycotina</taxon>
        <taxon>Sordariomycetes</taxon>
        <taxon>Sordariomycetidae</taxon>
        <taxon>Sordariales</taxon>
        <taxon>Lasiosphaeriaceae</taxon>
        <taxon>Lasiosphaeria</taxon>
    </lineage>
</organism>
<comment type="caution">
    <text evidence="3">The sequence shown here is derived from an EMBL/GenBank/DDBJ whole genome shotgun (WGS) entry which is preliminary data.</text>
</comment>
<feature type="region of interest" description="Disordered" evidence="1">
    <location>
        <begin position="257"/>
        <end position="311"/>
    </location>
</feature>
<dbReference type="Proteomes" id="UP001172101">
    <property type="component" value="Unassembled WGS sequence"/>
</dbReference>
<dbReference type="RefSeq" id="XP_060303673.1">
    <property type="nucleotide sequence ID" value="XM_060436351.1"/>
</dbReference>
<feature type="region of interest" description="Disordered" evidence="1">
    <location>
        <begin position="1"/>
        <end position="40"/>
    </location>
</feature>
<feature type="compositionally biased region" description="Basic and acidic residues" evidence="1">
    <location>
        <begin position="341"/>
        <end position="353"/>
    </location>
</feature>
<feature type="compositionally biased region" description="Basic residues" evidence="1">
    <location>
        <begin position="639"/>
        <end position="648"/>
    </location>
</feature>
<dbReference type="SMART" id="SM00355">
    <property type="entry name" value="ZnF_C2H2"/>
    <property type="match status" value="2"/>
</dbReference>
<feature type="region of interest" description="Disordered" evidence="1">
    <location>
        <begin position="341"/>
        <end position="391"/>
    </location>
</feature>
<protein>
    <recommendedName>
        <fullName evidence="2">C2H2-type domain-containing protein</fullName>
    </recommendedName>
</protein>
<keyword evidence="4" id="KW-1185">Reference proteome</keyword>
<feature type="domain" description="C2H2-type" evidence="2">
    <location>
        <begin position="514"/>
        <end position="542"/>
    </location>
</feature>
<dbReference type="AlphaFoldDB" id="A0AA40EER4"/>
<reference evidence="3" key="1">
    <citation type="submission" date="2023-06" db="EMBL/GenBank/DDBJ databases">
        <title>Genome-scale phylogeny and comparative genomics of the fungal order Sordariales.</title>
        <authorList>
            <consortium name="Lawrence Berkeley National Laboratory"/>
            <person name="Hensen N."/>
            <person name="Bonometti L."/>
            <person name="Westerberg I."/>
            <person name="Brannstrom I.O."/>
            <person name="Guillou S."/>
            <person name="Cros-Aarteil S."/>
            <person name="Calhoun S."/>
            <person name="Haridas S."/>
            <person name="Kuo A."/>
            <person name="Mondo S."/>
            <person name="Pangilinan J."/>
            <person name="Riley R."/>
            <person name="LaButti K."/>
            <person name="Andreopoulos B."/>
            <person name="Lipzen A."/>
            <person name="Chen C."/>
            <person name="Yanf M."/>
            <person name="Daum C."/>
            <person name="Ng V."/>
            <person name="Clum A."/>
            <person name="Steindorff A."/>
            <person name="Ohm R."/>
            <person name="Martin F."/>
            <person name="Silar P."/>
            <person name="Natvig D."/>
            <person name="Lalanne C."/>
            <person name="Gautier V."/>
            <person name="Ament-velasquez S.L."/>
            <person name="Kruys A."/>
            <person name="Hutchinson M.I."/>
            <person name="Powell A.J."/>
            <person name="Barry K."/>
            <person name="Miller A.N."/>
            <person name="Grigoriev I.V."/>
            <person name="Debuchy R."/>
            <person name="Gladieux P."/>
            <person name="Thoren M.H."/>
            <person name="Johannesson H."/>
        </authorList>
    </citation>
    <scope>NUCLEOTIDE SEQUENCE</scope>
    <source>
        <strain evidence="3">SMH2392-1A</strain>
    </source>
</reference>
<feature type="compositionally biased region" description="Low complexity" evidence="1">
    <location>
        <begin position="361"/>
        <end position="388"/>
    </location>
</feature>
<feature type="compositionally biased region" description="Basic residues" evidence="1">
    <location>
        <begin position="280"/>
        <end position="295"/>
    </location>
</feature>
<evidence type="ECO:0000313" key="4">
    <source>
        <dbReference type="Proteomes" id="UP001172101"/>
    </source>
</evidence>